<reference evidence="10" key="1">
    <citation type="journal article" date="2019" name="Int. J. Syst. Evol. Microbiol.">
        <title>The Global Catalogue of Microorganisms (GCM) 10K type strain sequencing project: providing services to taxonomists for standard genome sequencing and annotation.</title>
        <authorList>
            <consortium name="The Broad Institute Genomics Platform"/>
            <consortium name="The Broad Institute Genome Sequencing Center for Infectious Disease"/>
            <person name="Wu L."/>
            <person name="Ma J."/>
        </authorList>
    </citation>
    <scope>NUCLEOTIDE SEQUENCE [LARGE SCALE GENOMIC DNA]</scope>
    <source>
        <strain evidence="10">CECT 8472</strain>
    </source>
</reference>
<keyword evidence="4 9" id="KW-0378">Hydrolase</keyword>
<evidence type="ECO:0000256" key="4">
    <source>
        <dbReference type="ARBA" id="ARBA00022801"/>
    </source>
</evidence>
<dbReference type="EMBL" id="JBHSCW010000003">
    <property type="protein sequence ID" value="MFC4351094.1"/>
    <property type="molecule type" value="Genomic_DNA"/>
</dbReference>
<dbReference type="CDD" id="cd07023">
    <property type="entry name" value="S49_Sppa_N_C"/>
    <property type="match status" value="1"/>
</dbReference>
<keyword evidence="3" id="KW-0645">Protease</keyword>
<dbReference type="InterPro" id="IPR029045">
    <property type="entry name" value="ClpP/crotonase-like_dom_sf"/>
</dbReference>
<sequence>MRLVVFLLKCLVGFLASVGFLALLLVAGVAFLFTHFESHFEDWTGQEELPSRMVLMLDTADGLAEDASAPSLPISGLGRTPSLTSLTQSLERAAEDSAVEGLVVRLGYGNLSAAEAQELRSLVNDFQDSGKFAIGFAESFGEAGNGTLHYHLATAMDEIWLQPSGDLDLIGFQMETPFLAEVLEDWDVEVRFDQRLEYKGLADTLTRESMSPEVRSNLQQLLDSWFSQVAASIAEGRGLDEARAREAIDQGPYAAQEALEAGLVDRLGYWDELMGRFEGDSNGSESSAPPFVSIADYGSRQEEAGEDAPVIALVHVNGQIMLGNSEGGALSAAGAAADRISDAIAEAASDDDVAAILLRIDSPGGSYVASDTIWREVVKARESGVPVIASMSSVAASGGYFIAAPATRILALPGSITGSIGVAGGKLVLTGLWDRLGVNWDGAKAGENADIWSTNEDFDETQWERFQEGLDRVYADFTEKVARGRGLNQSQVEAAAGGRIWSGQDARDMGLVDELGGLRRAIEIARNEAGLSADQEVRLAPFPDPDEALLDWLRQTFAGRIESPEVLARLEKLVMLTERLAPLLDNLGPLSADRHRDLLQRDISEQP</sequence>
<comment type="similarity">
    <text evidence="2">Belongs to the peptidase S49 family.</text>
</comment>
<dbReference type="NCBIfam" id="TIGR00705">
    <property type="entry name" value="SppA_67K"/>
    <property type="match status" value="1"/>
</dbReference>
<dbReference type="Pfam" id="PF01343">
    <property type="entry name" value="Peptidase_S49"/>
    <property type="match status" value="2"/>
</dbReference>
<feature type="transmembrane region" description="Helical" evidence="7">
    <location>
        <begin position="12"/>
        <end position="33"/>
    </location>
</feature>
<accession>A0ABV8UKQ1</accession>
<keyword evidence="10" id="KW-1185">Reference proteome</keyword>
<evidence type="ECO:0000259" key="8">
    <source>
        <dbReference type="Pfam" id="PF01343"/>
    </source>
</evidence>
<gene>
    <name evidence="9" type="primary">sppA</name>
    <name evidence="9" type="ORF">ACFOW6_06005</name>
</gene>
<keyword evidence="5" id="KW-0720">Serine protease</keyword>
<dbReference type="InterPro" id="IPR002142">
    <property type="entry name" value="Peptidase_S49"/>
</dbReference>
<keyword evidence="7" id="KW-0812">Transmembrane</keyword>
<evidence type="ECO:0000256" key="6">
    <source>
        <dbReference type="ARBA" id="ARBA00023136"/>
    </source>
</evidence>
<dbReference type="PIRSF" id="PIRSF001217">
    <property type="entry name" value="Protease_4_SppA"/>
    <property type="match status" value="1"/>
</dbReference>
<evidence type="ECO:0000256" key="3">
    <source>
        <dbReference type="ARBA" id="ARBA00022670"/>
    </source>
</evidence>
<keyword evidence="6 7" id="KW-0472">Membrane</keyword>
<name>A0ABV8UKQ1_9PROT</name>
<dbReference type="InterPro" id="IPR047217">
    <property type="entry name" value="S49_SppA_67K_type_N"/>
</dbReference>
<evidence type="ECO:0000313" key="9">
    <source>
        <dbReference type="EMBL" id="MFC4351094.1"/>
    </source>
</evidence>
<evidence type="ECO:0000256" key="5">
    <source>
        <dbReference type="ARBA" id="ARBA00022825"/>
    </source>
</evidence>
<evidence type="ECO:0000313" key="10">
    <source>
        <dbReference type="Proteomes" id="UP001595799"/>
    </source>
</evidence>
<dbReference type="InterPro" id="IPR004635">
    <property type="entry name" value="Pept_S49_SppA"/>
</dbReference>
<feature type="domain" description="Peptidase S49" evidence="8">
    <location>
        <begin position="380"/>
        <end position="531"/>
    </location>
</feature>
<dbReference type="InterPro" id="IPR004634">
    <property type="entry name" value="Pept_S49_pIV"/>
</dbReference>
<evidence type="ECO:0000256" key="7">
    <source>
        <dbReference type="SAM" id="Phobius"/>
    </source>
</evidence>
<proteinExistence type="inferred from homology"/>
<dbReference type="EC" id="3.4.21.-" evidence="9"/>
<comment type="subcellular location">
    <subcellularLocation>
        <location evidence="1">Membrane</location>
    </subcellularLocation>
</comment>
<dbReference type="GO" id="GO:0016787">
    <property type="term" value="F:hydrolase activity"/>
    <property type="evidence" value="ECO:0007669"/>
    <property type="project" value="UniProtKB-KW"/>
</dbReference>
<dbReference type="RefSeq" id="WP_382421434.1">
    <property type="nucleotide sequence ID" value="NZ_JBHSCW010000003.1"/>
</dbReference>
<dbReference type="InterPro" id="IPR047272">
    <property type="entry name" value="S49_SppA_C"/>
</dbReference>
<feature type="domain" description="Peptidase S49" evidence="8">
    <location>
        <begin position="145"/>
        <end position="277"/>
    </location>
</feature>
<dbReference type="Gene3D" id="3.90.226.10">
    <property type="entry name" value="2-enoyl-CoA Hydratase, Chain A, domain 1"/>
    <property type="match status" value="3"/>
</dbReference>
<dbReference type="PANTHER" id="PTHR33209">
    <property type="entry name" value="PROTEASE 4"/>
    <property type="match status" value="1"/>
</dbReference>
<comment type="caution">
    <text evidence="9">The sequence shown here is derived from an EMBL/GenBank/DDBJ whole genome shotgun (WGS) entry which is preliminary data.</text>
</comment>
<dbReference type="Proteomes" id="UP001595799">
    <property type="component" value="Unassembled WGS sequence"/>
</dbReference>
<protein>
    <submittedName>
        <fullName evidence="9">Signal peptide peptidase SppA</fullName>
        <ecNumber evidence="9">3.4.21.-</ecNumber>
    </submittedName>
</protein>
<dbReference type="NCBIfam" id="TIGR00706">
    <property type="entry name" value="SppA_dom"/>
    <property type="match status" value="1"/>
</dbReference>
<evidence type="ECO:0000256" key="2">
    <source>
        <dbReference type="ARBA" id="ARBA00008683"/>
    </source>
</evidence>
<dbReference type="PANTHER" id="PTHR33209:SF1">
    <property type="entry name" value="PEPTIDASE S49 DOMAIN-CONTAINING PROTEIN"/>
    <property type="match status" value="1"/>
</dbReference>
<keyword evidence="7" id="KW-1133">Transmembrane helix</keyword>
<organism evidence="9 10">
    <name type="scientific">Fodinicurvata halophila</name>
    <dbReference type="NCBI Taxonomy" id="1419723"/>
    <lineage>
        <taxon>Bacteria</taxon>
        <taxon>Pseudomonadati</taxon>
        <taxon>Pseudomonadota</taxon>
        <taxon>Alphaproteobacteria</taxon>
        <taxon>Rhodospirillales</taxon>
        <taxon>Rhodovibrionaceae</taxon>
        <taxon>Fodinicurvata</taxon>
    </lineage>
</organism>
<dbReference type="SUPFAM" id="SSF52096">
    <property type="entry name" value="ClpP/crotonase"/>
    <property type="match status" value="2"/>
</dbReference>
<dbReference type="CDD" id="cd07018">
    <property type="entry name" value="S49_SppA_67K_type"/>
    <property type="match status" value="1"/>
</dbReference>
<evidence type="ECO:0000256" key="1">
    <source>
        <dbReference type="ARBA" id="ARBA00004370"/>
    </source>
</evidence>